<comment type="similarity">
    <text evidence="1 8">Belongs to the metallo-dependent hydrolases superfamily. NagA family.</text>
</comment>
<dbReference type="Gene3D" id="3.20.20.140">
    <property type="entry name" value="Metal-dependent hydrolases"/>
    <property type="match status" value="1"/>
</dbReference>
<gene>
    <name evidence="13" type="primary">LOC113795372</name>
</gene>
<dbReference type="Proteomes" id="UP000515146">
    <property type="component" value="Unplaced"/>
</dbReference>
<dbReference type="GO" id="GO:0008448">
    <property type="term" value="F:N-acetylglucosamine-6-phosphate deacetylase activity"/>
    <property type="evidence" value="ECO:0007669"/>
    <property type="project" value="UniProtKB-UniRule"/>
</dbReference>
<feature type="binding site" evidence="10">
    <location>
        <position position="212"/>
    </location>
    <ligand>
        <name>Zn(2+)</name>
        <dbReference type="ChEBI" id="CHEBI:29105"/>
    </ligand>
</feature>
<dbReference type="RefSeq" id="XP_027201366.1">
    <property type="nucleotide sequence ID" value="XM_027345565.1"/>
</dbReference>
<evidence type="ECO:0000256" key="9">
    <source>
        <dbReference type="PIRSR" id="PIRSR038994-1"/>
    </source>
</evidence>
<dbReference type="Gene3D" id="2.30.40.10">
    <property type="entry name" value="Urease, subunit C, domain 1"/>
    <property type="match status" value="1"/>
</dbReference>
<dbReference type="AlphaFoldDB" id="A0A6P6Y8R2"/>
<dbReference type="SUPFAM" id="SSF51338">
    <property type="entry name" value="Composite domain of metallo-dependent hydrolases"/>
    <property type="match status" value="1"/>
</dbReference>
<evidence type="ECO:0000313" key="12">
    <source>
        <dbReference type="Proteomes" id="UP000515146"/>
    </source>
</evidence>
<evidence type="ECO:0000256" key="8">
    <source>
        <dbReference type="PIRNR" id="PIRNR038994"/>
    </source>
</evidence>
<dbReference type="PIRSF" id="PIRSF038994">
    <property type="entry name" value="NagA"/>
    <property type="match status" value="1"/>
</dbReference>
<dbReference type="OrthoDB" id="10264777at2759"/>
<comment type="cofactor">
    <cofactor evidence="10">
        <name>a divalent metal cation</name>
        <dbReference type="ChEBI" id="CHEBI:60240"/>
    </cofactor>
    <text evidence="10">Binds 1 divalent metal cation per subunit.</text>
</comment>
<proteinExistence type="inferred from homology"/>
<dbReference type="InterPro" id="IPR032466">
    <property type="entry name" value="Metal_Hydrolase"/>
</dbReference>
<keyword evidence="12" id="KW-1185">Reference proteome</keyword>
<dbReference type="KEGG" id="dpte:113795372"/>
<evidence type="ECO:0000256" key="5">
    <source>
        <dbReference type="ARBA" id="ARBA00022801"/>
    </source>
</evidence>
<dbReference type="GO" id="GO:0006046">
    <property type="term" value="P:N-acetylglucosamine catabolic process"/>
    <property type="evidence" value="ECO:0007669"/>
    <property type="project" value="TreeGrafter"/>
</dbReference>
<keyword evidence="5 8" id="KW-0378">Hydrolase</keyword>
<dbReference type="InParanoid" id="A0A6P6Y8R2"/>
<dbReference type="InterPro" id="IPR006680">
    <property type="entry name" value="Amidohydro-rel"/>
</dbReference>
<dbReference type="InterPro" id="IPR011059">
    <property type="entry name" value="Metal-dep_hydrolase_composite"/>
</dbReference>
<sequence length="422" mass="45345">MRNVLQKAMLLEFINARVLRGDELVAESVFVRDGRFVSAVAAEDTSTRRTIDCSGKIICPGFIDIQNNGAFGEDFSQAEDLPLSISKCGKLLVRTGCTSFCPTLITSCPTFYKRVLPQVKIQTRNDVGCANMLGLHLEGPMIHVKKSGCHPVELITDKGALASRAEAEKLLSAVYGDNLDAVSIITLDASTAGCEHLVDAIVERGIIANLGHSVCTYAQGERMLAHGASGLTHLFNAMNEFTPTEPHLPGLITRRGVVGQRRVKLSLDKVAMRPTILYYGFICDLVHVAAAAVPLCYKLNPEGLCLITDAMAALGLPDGEYTLGQAHVQVGGMPRAARRKGEDTLAGVIAPINECVRNFVASTGCSLAFALKAASLTPALYLGVDHSKGKIEPGFDADFCLIDEDVNVYETWINGKKCYSAN</sequence>
<evidence type="ECO:0000256" key="7">
    <source>
        <dbReference type="ARBA" id="ARBA00047647"/>
    </source>
</evidence>
<evidence type="ECO:0000313" key="13">
    <source>
        <dbReference type="RefSeq" id="XP_027201366.1"/>
    </source>
</evidence>
<organism evidence="12 13">
    <name type="scientific">Dermatophagoides pteronyssinus</name>
    <name type="common">European house dust mite</name>
    <dbReference type="NCBI Taxonomy" id="6956"/>
    <lineage>
        <taxon>Eukaryota</taxon>
        <taxon>Metazoa</taxon>
        <taxon>Ecdysozoa</taxon>
        <taxon>Arthropoda</taxon>
        <taxon>Chelicerata</taxon>
        <taxon>Arachnida</taxon>
        <taxon>Acari</taxon>
        <taxon>Acariformes</taxon>
        <taxon>Sarcoptiformes</taxon>
        <taxon>Astigmata</taxon>
        <taxon>Psoroptidia</taxon>
        <taxon>Analgoidea</taxon>
        <taxon>Pyroglyphidae</taxon>
        <taxon>Dermatophagoidinae</taxon>
        <taxon>Dermatophagoides</taxon>
    </lineage>
</organism>
<dbReference type="PANTHER" id="PTHR11113:SF14">
    <property type="entry name" value="N-ACETYLGLUCOSAMINE-6-PHOSPHATE DEACETYLASE"/>
    <property type="match status" value="1"/>
</dbReference>
<dbReference type="EC" id="3.5.1.25" evidence="2 8"/>
<dbReference type="SUPFAM" id="SSF51556">
    <property type="entry name" value="Metallo-dependent hydrolases"/>
    <property type="match status" value="1"/>
</dbReference>
<dbReference type="GO" id="GO:0046872">
    <property type="term" value="F:metal ion binding"/>
    <property type="evidence" value="ECO:0007669"/>
    <property type="project" value="UniProtKB-KW"/>
</dbReference>
<evidence type="ECO:0000256" key="3">
    <source>
        <dbReference type="ARBA" id="ARBA00018029"/>
    </source>
</evidence>
<feature type="domain" description="Amidohydrolase-related" evidence="11">
    <location>
        <begin position="346"/>
        <end position="416"/>
    </location>
</feature>
<evidence type="ECO:0000256" key="2">
    <source>
        <dbReference type="ARBA" id="ARBA00011899"/>
    </source>
</evidence>
<keyword evidence="6 8" id="KW-0119">Carbohydrate metabolism</keyword>
<reference evidence="13" key="1">
    <citation type="submission" date="2025-08" db="UniProtKB">
        <authorList>
            <consortium name="RefSeq"/>
        </authorList>
    </citation>
    <scope>IDENTIFICATION</scope>
    <source>
        <strain evidence="13">Airmid</strain>
    </source>
</reference>
<name>A0A6P6Y8R2_DERPT</name>
<protein>
    <recommendedName>
        <fullName evidence="3 8">N-acetylglucosamine-6-phosphate deacetylase</fullName>
        <ecNumber evidence="2 8">3.5.1.25</ecNumber>
    </recommendedName>
</protein>
<evidence type="ECO:0000256" key="10">
    <source>
        <dbReference type="PIRSR" id="PIRSR038994-3"/>
    </source>
</evidence>
<keyword evidence="4 10" id="KW-0479">Metal-binding</keyword>
<evidence type="ECO:0000259" key="11">
    <source>
        <dbReference type="Pfam" id="PF01979"/>
    </source>
</evidence>
<feature type="binding site" evidence="10">
    <location>
        <position position="138"/>
    </location>
    <ligand>
        <name>Zn(2+)</name>
        <dbReference type="ChEBI" id="CHEBI:29105"/>
    </ligand>
</feature>
<evidence type="ECO:0000256" key="1">
    <source>
        <dbReference type="ARBA" id="ARBA00010716"/>
    </source>
</evidence>
<accession>A0A6P6Y8R2</accession>
<dbReference type="Pfam" id="PF01979">
    <property type="entry name" value="Amidohydro_1"/>
    <property type="match status" value="1"/>
</dbReference>
<feature type="binding site" evidence="10">
    <location>
        <position position="233"/>
    </location>
    <ligand>
        <name>Zn(2+)</name>
        <dbReference type="ChEBI" id="CHEBI:29105"/>
    </ligand>
</feature>
<feature type="active site" description="Proton donor/acceptor" evidence="9">
    <location>
        <position position="309"/>
    </location>
</feature>
<evidence type="ECO:0000256" key="6">
    <source>
        <dbReference type="ARBA" id="ARBA00023277"/>
    </source>
</evidence>
<evidence type="ECO:0000256" key="4">
    <source>
        <dbReference type="ARBA" id="ARBA00022723"/>
    </source>
</evidence>
<dbReference type="PANTHER" id="PTHR11113">
    <property type="entry name" value="N-ACETYLGLUCOSAMINE-6-PHOSPHATE DEACETYLASE"/>
    <property type="match status" value="1"/>
</dbReference>
<dbReference type="InterPro" id="IPR003764">
    <property type="entry name" value="GlcNAc_6-P_deAcase"/>
</dbReference>
<comment type="catalytic activity">
    <reaction evidence="7 8">
        <text>N-acetyl-D-glucosamine 6-phosphate + H2O = D-glucosamine 6-phosphate + acetate</text>
        <dbReference type="Rhea" id="RHEA:22936"/>
        <dbReference type="ChEBI" id="CHEBI:15377"/>
        <dbReference type="ChEBI" id="CHEBI:30089"/>
        <dbReference type="ChEBI" id="CHEBI:57513"/>
        <dbReference type="ChEBI" id="CHEBI:58725"/>
        <dbReference type="EC" id="3.5.1.25"/>
    </reaction>
</comment>